<organism evidence="1 2">
    <name type="scientific">Candidatus Nitrospira kreftii</name>
    <dbReference type="NCBI Taxonomy" id="2652173"/>
    <lineage>
        <taxon>Bacteria</taxon>
        <taxon>Pseudomonadati</taxon>
        <taxon>Nitrospirota</taxon>
        <taxon>Nitrospiria</taxon>
        <taxon>Nitrospirales</taxon>
        <taxon>Nitrospiraceae</taxon>
        <taxon>Nitrospira</taxon>
    </lineage>
</organism>
<dbReference type="AlphaFoldDB" id="A0A7S8F9T2"/>
<evidence type="ECO:0008006" key="3">
    <source>
        <dbReference type="Google" id="ProtNLM"/>
    </source>
</evidence>
<protein>
    <recommendedName>
        <fullName evidence="3">Nucleotidyl transferase AbiEii/AbiGii toxin family protein</fullName>
    </recommendedName>
</protein>
<proteinExistence type="predicted"/>
<dbReference type="EMBL" id="CP047423">
    <property type="protein sequence ID" value="QPD02269.1"/>
    <property type="molecule type" value="Genomic_DNA"/>
</dbReference>
<sequence length="304" mass="34227">MTEPKHEGRAESIRHRLRNELRARGEDVTLGLSRYAVERFLYRLGRSAHRDKFVLKGATLFAMWGTAYRPTRDVDFTGYGSSDPQDVIKAFREICNQPDAVAQLVFDTENITAEAIRDGSEYDGLRIRMRAKLGDSDVPVQIDVGFGNAIVPGPEEREYRTILGDPPPRILAYPAESVVAEKTHAMVVLGQRNSRFKDFYDLYAMAGAFRFERTTLVQAVKATFERRRTTVQPALPEALAAPFYSNAARASQWRAYVTRNTLSDAPSDFGQVGDRLTAFLQPIWTDLASSSRTIGDWQNGGPWR</sequence>
<dbReference type="KEGG" id="nkf:Nkreftii_000043"/>
<evidence type="ECO:0000313" key="2">
    <source>
        <dbReference type="Proteomes" id="UP000593737"/>
    </source>
</evidence>
<accession>A0A7S8F9T2</accession>
<dbReference type="Proteomes" id="UP000593737">
    <property type="component" value="Chromosome"/>
</dbReference>
<gene>
    <name evidence="1" type="ORF">Nkreftii_000043</name>
</gene>
<evidence type="ECO:0000313" key="1">
    <source>
        <dbReference type="EMBL" id="QPD02269.1"/>
    </source>
</evidence>
<reference evidence="1 2" key="1">
    <citation type="journal article" date="2020" name="ISME J.">
        <title>Enrichment and physiological characterization of a novel comammox Nitrospira indicates ammonium inhibition of complete nitrification.</title>
        <authorList>
            <person name="Sakoula D."/>
            <person name="Koch H."/>
            <person name="Frank J."/>
            <person name="Jetten M.S.M."/>
            <person name="van Kessel M.A.H.J."/>
            <person name="Lucker S."/>
        </authorList>
    </citation>
    <scope>NUCLEOTIDE SEQUENCE [LARGE SCALE GENOMIC DNA]</scope>
    <source>
        <strain evidence="1">Comreactor17</strain>
    </source>
</reference>
<name>A0A7S8F9T2_9BACT</name>
<dbReference type="InterPro" id="IPR014942">
    <property type="entry name" value="AbiEii"/>
</dbReference>
<dbReference type="Pfam" id="PF08843">
    <property type="entry name" value="AbiEii"/>
    <property type="match status" value="1"/>
</dbReference>